<dbReference type="Gene3D" id="3.30.470.10">
    <property type="match status" value="1"/>
</dbReference>
<dbReference type="InterPro" id="IPR043131">
    <property type="entry name" value="BCAT-like_N"/>
</dbReference>
<dbReference type="GO" id="GO:0005829">
    <property type="term" value="C:cytosol"/>
    <property type="evidence" value="ECO:0007669"/>
    <property type="project" value="TreeGrafter"/>
</dbReference>
<evidence type="ECO:0000256" key="3">
    <source>
        <dbReference type="ARBA" id="ARBA00022898"/>
    </source>
</evidence>
<dbReference type="SUPFAM" id="SSF56752">
    <property type="entry name" value="D-aminoacid aminotransferase-like PLP-dependent enzymes"/>
    <property type="match status" value="1"/>
</dbReference>
<dbReference type="EMBL" id="FJNE01000002">
    <property type="protein sequence ID" value="CZQ86281.1"/>
    <property type="molecule type" value="Genomic_DNA"/>
</dbReference>
<dbReference type="PANTHER" id="PTHR42743">
    <property type="entry name" value="AMINO-ACID AMINOTRANSFERASE"/>
    <property type="match status" value="1"/>
</dbReference>
<dbReference type="AlphaFoldDB" id="A0A143YDL0"/>
<dbReference type="GO" id="GO:0008652">
    <property type="term" value="P:amino acid biosynthetic process"/>
    <property type="evidence" value="ECO:0007669"/>
    <property type="project" value="UniProtKB-ARBA"/>
</dbReference>
<comment type="similarity">
    <text evidence="2">Belongs to the class-IV pyridoxal-phosphate-dependent aminotransferase family.</text>
</comment>
<keyword evidence="4" id="KW-0808">Transferase</keyword>
<keyword evidence="3" id="KW-0663">Pyridoxal phosphate</keyword>
<accession>A0A143YDL0</accession>
<dbReference type="RefSeq" id="WP_087031608.1">
    <property type="nucleotide sequence ID" value="NZ_FJNE01000002.1"/>
</dbReference>
<dbReference type="InterPro" id="IPR001544">
    <property type="entry name" value="Aminotrans_IV"/>
</dbReference>
<dbReference type="FunFam" id="3.20.10.10:FF:000002">
    <property type="entry name" value="D-alanine aminotransferase"/>
    <property type="match status" value="1"/>
</dbReference>
<dbReference type="Gene3D" id="3.20.10.10">
    <property type="entry name" value="D-amino Acid Aminotransferase, subunit A, domain 2"/>
    <property type="match status" value="1"/>
</dbReference>
<protein>
    <submittedName>
        <fullName evidence="4">Aminotransferase class iv</fullName>
    </submittedName>
</protein>
<dbReference type="InterPro" id="IPR043132">
    <property type="entry name" value="BCAT-like_C"/>
</dbReference>
<proteinExistence type="inferred from homology"/>
<evidence type="ECO:0000256" key="2">
    <source>
        <dbReference type="ARBA" id="ARBA00009320"/>
    </source>
</evidence>
<dbReference type="OrthoDB" id="9805628at2"/>
<organism evidence="4 5">
    <name type="scientific">Trichococcus palustris</name>
    <dbReference type="NCBI Taxonomy" id="140314"/>
    <lineage>
        <taxon>Bacteria</taxon>
        <taxon>Bacillati</taxon>
        <taxon>Bacillota</taxon>
        <taxon>Bacilli</taxon>
        <taxon>Lactobacillales</taxon>
        <taxon>Carnobacteriaceae</taxon>
        <taxon>Trichococcus</taxon>
    </lineage>
</organism>
<dbReference type="Pfam" id="PF01063">
    <property type="entry name" value="Aminotran_4"/>
    <property type="match status" value="1"/>
</dbReference>
<dbReference type="STRING" id="140314.SAMN04488076_101236"/>
<evidence type="ECO:0000313" key="4">
    <source>
        <dbReference type="EMBL" id="CZQ86281.1"/>
    </source>
</evidence>
<dbReference type="Proteomes" id="UP000242754">
    <property type="component" value="Unassembled WGS sequence"/>
</dbReference>
<sequence length="264" mass="29654">MKIFMNDAYIEESETRITPFSNGFMYGFGAFETIRVRNQQVLYLGQHHKRMVHACSVLSLKLPYSIEECEAIIGKLLRLNVVADGFVKIVASRGNQDRTDVIFLTGTKVYKKEYETGLKLCLAESRRNEHSKLVGIKSMNYAENIMEKERALRLGFDEAVFLNTDGKVAEGCVSNVFWARAGIVYTPSIGCGILPGTARERTISLCAALDIPIRTGAYNLEGLLDADEVFVTNSLMEIMPARSVGDRQFDIKKYEVVPRLTEKC</sequence>
<dbReference type="InterPro" id="IPR036038">
    <property type="entry name" value="Aminotransferase-like"/>
</dbReference>
<name>A0A143YDL0_9LACT</name>
<comment type="cofactor">
    <cofactor evidence="1">
        <name>pyridoxal 5'-phosphate</name>
        <dbReference type="ChEBI" id="CHEBI:597326"/>
    </cofactor>
</comment>
<gene>
    <name evidence="4" type="ORF">Tpal_752</name>
</gene>
<dbReference type="PANTHER" id="PTHR42743:SF11">
    <property type="entry name" value="AMINODEOXYCHORISMATE LYASE"/>
    <property type="match status" value="1"/>
</dbReference>
<dbReference type="GO" id="GO:0046394">
    <property type="term" value="P:carboxylic acid biosynthetic process"/>
    <property type="evidence" value="ECO:0007669"/>
    <property type="project" value="UniProtKB-ARBA"/>
</dbReference>
<reference evidence="4 5" key="1">
    <citation type="submission" date="2016-02" db="EMBL/GenBank/DDBJ databases">
        <authorList>
            <person name="Wen L."/>
            <person name="He K."/>
            <person name="Yang H."/>
        </authorList>
    </citation>
    <scope>NUCLEOTIDE SEQUENCE [LARGE SCALE GENOMIC DNA]</scope>
    <source>
        <strain evidence="4">Trichococcus palustris</strain>
    </source>
</reference>
<dbReference type="CDD" id="cd00449">
    <property type="entry name" value="PLPDE_IV"/>
    <property type="match status" value="1"/>
</dbReference>
<dbReference type="GO" id="GO:0008483">
    <property type="term" value="F:transaminase activity"/>
    <property type="evidence" value="ECO:0007669"/>
    <property type="project" value="UniProtKB-KW"/>
</dbReference>
<keyword evidence="4" id="KW-0032">Aminotransferase</keyword>
<evidence type="ECO:0000256" key="1">
    <source>
        <dbReference type="ARBA" id="ARBA00001933"/>
    </source>
</evidence>
<dbReference type="InterPro" id="IPR050571">
    <property type="entry name" value="Class-IV_PLP-Dep_Aminotrnsfr"/>
</dbReference>
<evidence type="ECO:0000313" key="5">
    <source>
        <dbReference type="Proteomes" id="UP000242754"/>
    </source>
</evidence>
<keyword evidence="5" id="KW-1185">Reference proteome</keyword>